<evidence type="ECO:0000256" key="5">
    <source>
        <dbReference type="ARBA" id="ARBA00022617"/>
    </source>
</evidence>
<dbReference type="GO" id="GO:0005886">
    <property type="term" value="C:plasma membrane"/>
    <property type="evidence" value="ECO:0007669"/>
    <property type="project" value="TreeGrafter"/>
</dbReference>
<comment type="function">
    <text evidence="1">Membrane-anchoring subunit of succinate dehydrogenase (SDH).</text>
</comment>
<feature type="transmembrane region" description="Helical" evidence="13">
    <location>
        <begin position="64"/>
        <end position="82"/>
    </location>
</feature>
<comment type="similarity">
    <text evidence="3">Belongs to the cytochrome b560 family.</text>
</comment>
<keyword evidence="15" id="KW-1185">Reference proteome</keyword>
<evidence type="ECO:0000256" key="6">
    <source>
        <dbReference type="ARBA" id="ARBA00022692"/>
    </source>
</evidence>
<feature type="transmembrane region" description="Helical" evidence="13">
    <location>
        <begin position="103"/>
        <end position="123"/>
    </location>
</feature>
<evidence type="ECO:0000256" key="9">
    <source>
        <dbReference type="ARBA" id="ARBA00023004"/>
    </source>
</evidence>
<sequence length="124" mass="13383">MKDNRPVNLDIGTMRLPITAWASITHRASGVLLFVGMAVLLWLLDVSLHSAESFASLSDCLDNVFAKLVIWAVVSGLIYHTLAGIKHLIMDFGIGETMEGGVLGARIVIALSVVLIIIAGAWIW</sequence>
<evidence type="ECO:0000256" key="11">
    <source>
        <dbReference type="ARBA" id="ARBA00025912"/>
    </source>
</evidence>
<keyword evidence="6 13" id="KW-0812">Transmembrane</keyword>
<comment type="subcellular location">
    <subcellularLocation>
        <location evidence="2">Membrane</location>
        <topology evidence="2">Multi-pass membrane protein</topology>
    </subcellularLocation>
</comment>
<dbReference type="RefSeq" id="WP_135441357.1">
    <property type="nucleotide sequence ID" value="NZ_SRLE01000004.1"/>
</dbReference>
<evidence type="ECO:0000256" key="12">
    <source>
        <dbReference type="PIRSR" id="PIRSR000178-1"/>
    </source>
</evidence>
<dbReference type="OrthoDB" id="9799441at2"/>
<keyword evidence="8 13" id="KW-1133">Transmembrane helix</keyword>
<comment type="subunit">
    <text evidence="11">Part of an enzyme complex containing four subunits: a flavoprotein, an iron-sulfur protein, plus two membrane-anchoring proteins, SdhC and SdhD. The complex can form homotrimers.</text>
</comment>
<keyword evidence="5 12" id="KW-0349">Heme</keyword>
<reference evidence="14 15" key="1">
    <citation type="submission" date="2019-04" db="EMBL/GenBank/DDBJ databases">
        <title>Taxonomy of novel Haliea sp. from mangrove soil of West Coast of India.</title>
        <authorList>
            <person name="Verma A."/>
            <person name="Kumar P."/>
            <person name="Krishnamurthi S."/>
        </authorList>
    </citation>
    <scope>NUCLEOTIDE SEQUENCE [LARGE SCALE GENOMIC DNA]</scope>
    <source>
        <strain evidence="14 15">SAOS-164</strain>
    </source>
</reference>
<organism evidence="14 15">
    <name type="scientific">Mangrovimicrobium sediminis</name>
    <dbReference type="NCBI Taxonomy" id="2562682"/>
    <lineage>
        <taxon>Bacteria</taxon>
        <taxon>Pseudomonadati</taxon>
        <taxon>Pseudomonadota</taxon>
        <taxon>Gammaproteobacteria</taxon>
        <taxon>Cellvibrionales</taxon>
        <taxon>Halieaceae</taxon>
        <taxon>Mangrovimicrobium</taxon>
    </lineage>
</organism>
<dbReference type="GO" id="GO:0009055">
    <property type="term" value="F:electron transfer activity"/>
    <property type="evidence" value="ECO:0007669"/>
    <property type="project" value="InterPro"/>
</dbReference>
<evidence type="ECO:0000313" key="15">
    <source>
        <dbReference type="Proteomes" id="UP000298050"/>
    </source>
</evidence>
<dbReference type="GO" id="GO:0046872">
    <property type="term" value="F:metal ion binding"/>
    <property type="evidence" value="ECO:0007669"/>
    <property type="project" value="UniProtKB-KW"/>
</dbReference>
<dbReference type="GO" id="GO:0006099">
    <property type="term" value="P:tricarboxylic acid cycle"/>
    <property type="evidence" value="ECO:0007669"/>
    <property type="project" value="InterPro"/>
</dbReference>
<gene>
    <name evidence="14" type="primary">sdhC</name>
    <name evidence="14" type="ORF">E4634_04250</name>
</gene>
<feature type="transmembrane region" description="Helical" evidence="13">
    <location>
        <begin position="21"/>
        <end position="44"/>
    </location>
</feature>
<dbReference type="Proteomes" id="UP000298050">
    <property type="component" value="Unassembled WGS sequence"/>
</dbReference>
<dbReference type="EMBL" id="SRLE01000004">
    <property type="protein sequence ID" value="TGD75217.1"/>
    <property type="molecule type" value="Genomic_DNA"/>
</dbReference>
<dbReference type="PIRSF" id="PIRSF000178">
    <property type="entry name" value="SDH_cyt_b560"/>
    <property type="match status" value="1"/>
</dbReference>
<keyword evidence="9 12" id="KW-0408">Iron</keyword>
<accession>A0A4Z0M753</accession>
<dbReference type="PROSITE" id="PS01000">
    <property type="entry name" value="SDH_CYT_1"/>
    <property type="match status" value="1"/>
</dbReference>
<dbReference type="Gene3D" id="1.20.1300.10">
    <property type="entry name" value="Fumarate reductase/succinate dehydrogenase, transmembrane subunit"/>
    <property type="match status" value="1"/>
</dbReference>
<dbReference type="InterPro" id="IPR014314">
    <property type="entry name" value="Succ_DH_cytb556"/>
</dbReference>
<dbReference type="NCBIfam" id="TIGR02970">
    <property type="entry name" value="succ_dehyd_cytB"/>
    <property type="match status" value="1"/>
</dbReference>
<evidence type="ECO:0000256" key="4">
    <source>
        <dbReference type="ARBA" id="ARBA00020076"/>
    </source>
</evidence>
<dbReference type="Pfam" id="PF01127">
    <property type="entry name" value="Sdh_cyt"/>
    <property type="match status" value="1"/>
</dbReference>
<dbReference type="InterPro" id="IPR034804">
    <property type="entry name" value="SQR/QFR_C/D"/>
</dbReference>
<evidence type="ECO:0000256" key="3">
    <source>
        <dbReference type="ARBA" id="ARBA00007244"/>
    </source>
</evidence>
<dbReference type="CDD" id="cd03499">
    <property type="entry name" value="SQR_TypeC_SdhC"/>
    <property type="match status" value="1"/>
</dbReference>
<evidence type="ECO:0000256" key="2">
    <source>
        <dbReference type="ARBA" id="ARBA00004141"/>
    </source>
</evidence>
<proteinExistence type="inferred from homology"/>
<dbReference type="SUPFAM" id="SSF81343">
    <property type="entry name" value="Fumarate reductase respiratory complex transmembrane subunits"/>
    <property type="match status" value="1"/>
</dbReference>
<evidence type="ECO:0000256" key="13">
    <source>
        <dbReference type="SAM" id="Phobius"/>
    </source>
</evidence>
<dbReference type="PANTHER" id="PTHR10978">
    <property type="entry name" value="SUCCINATE DEHYDROGENASE CYTOCHROME B560 SUBUNIT"/>
    <property type="match status" value="1"/>
</dbReference>
<keyword evidence="7 12" id="KW-0479">Metal-binding</keyword>
<evidence type="ECO:0000256" key="8">
    <source>
        <dbReference type="ARBA" id="ARBA00022989"/>
    </source>
</evidence>
<keyword evidence="10 13" id="KW-0472">Membrane</keyword>
<feature type="binding site" description="axial binding residue" evidence="12">
    <location>
        <position position="80"/>
    </location>
    <ligand>
        <name>heme</name>
        <dbReference type="ChEBI" id="CHEBI:30413"/>
        <note>ligand shared with second transmembrane subunit</note>
    </ligand>
    <ligandPart>
        <name>Fe</name>
        <dbReference type="ChEBI" id="CHEBI:18248"/>
    </ligandPart>
</feature>
<evidence type="ECO:0000256" key="1">
    <source>
        <dbReference type="ARBA" id="ARBA00004050"/>
    </source>
</evidence>
<comment type="cofactor">
    <cofactor evidence="12">
        <name>heme</name>
        <dbReference type="ChEBI" id="CHEBI:30413"/>
    </cofactor>
    <text evidence="12">The heme is bound between the two transmembrane subunits.</text>
</comment>
<evidence type="ECO:0000256" key="7">
    <source>
        <dbReference type="ARBA" id="ARBA00022723"/>
    </source>
</evidence>
<dbReference type="InterPro" id="IPR018495">
    <property type="entry name" value="Succ_DH_cyt_bsu_CS"/>
</dbReference>
<comment type="caution">
    <text evidence="14">The sequence shown here is derived from an EMBL/GenBank/DDBJ whole genome shotgun (WGS) entry which is preliminary data.</text>
</comment>
<protein>
    <recommendedName>
        <fullName evidence="4">Succinate dehydrogenase cytochrome b556 subunit</fullName>
    </recommendedName>
</protein>
<dbReference type="AlphaFoldDB" id="A0A4Z0M753"/>
<evidence type="ECO:0000313" key="14">
    <source>
        <dbReference type="EMBL" id="TGD75217.1"/>
    </source>
</evidence>
<name>A0A4Z0M753_9GAMM</name>
<dbReference type="PANTHER" id="PTHR10978:SF5">
    <property type="entry name" value="SUCCINATE DEHYDROGENASE CYTOCHROME B560 SUBUNIT, MITOCHONDRIAL"/>
    <property type="match status" value="1"/>
</dbReference>
<dbReference type="InterPro" id="IPR000701">
    <property type="entry name" value="SuccDH_FuR_B_TM-su"/>
</dbReference>
<evidence type="ECO:0000256" key="10">
    <source>
        <dbReference type="ARBA" id="ARBA00023136"/>
    </source>
</evidence>